<evidence type="ECO:0000313" key="2">
    <source>
        <dbReference type="EMBL" id="KPM47660.1"/>
    </source>
</evidence>
<feature type="domain" description="HTH araC/xylS-type" evidence="1">
    <location>
        <begin position="163"/>
        <end position="259"/>
    </location>
</feature>
<dbReference type="Gene3D" id="1.10.10.60">
    <property type="entry name" value="Homeodomain-like"/>
    <property type="match status" value="1"/>
</dbReference>
<comment type="caution">
    <text evidence="2">The sequence shown here is derived from an EMBL/GenBank/DDBJ whole genome shotgun (WGS) entry which is preliminary data.</text>
</comment>
<dbReference type="InterPro" id="IPR018060">
    <property type="entry name" value="HTH_AraC"/>
</dbReference>
<dbReference type="GO" id="GO:0003700">
    <property type="term" value="F:DNA-binding transcription factor activity"/>
    <property type="evidence" value="ECO:0007669"/>
    <property type="project" value="InterPro"/>
</dbReference>
<evidence type="ECO:0000313" key="3">
    <source>
        <dbReference type="Proteomes" id="UP000050454"/>
    </source>
</evidence>
<dbReference type="Proteomes" id="UP000050454">
    <property type="component" value="Unassembled WGS sequence"/>
</dbReference>
<organism evidence="2 3">
    <name type="scientific">Jiulongibacter sediminis</name>
    <dbReference type="NCBI Taxonomy" id="1605367"/>
    <lineage>
        <taxon>Bacteria</taxon>
        <taxon>Pseudomonadati</taxon>
        <taxon>Bacteroidota</taxon>
        <taxon>Cytophagia</taxon>
        <taxon>Cytophagales</taxon>
        <taxon>Leadbetterellaceae</taxon>
        <taxon>Jiulongibacter</taxon>
    </lineage>
</organism>
<protein>
    <recommendedName>
        <fullName evidence="1">HTH araC/xylS-type domain-containing protein</fullName>
    </recommendedName>
</protein>
<keyword evidence="3" id="KW-1185">Reference proteome</keyword>
<gene>
    <name evidence="2" type="ORF">AFM12_14395</name>
</gene>
<proteinExistence type="predicted"/>
<dbReference type="GO" id="GO:0043565">
    <property type="term" value="F:sequence-specific DNA binding"/>
    <property type="evidence" value="ECO:0007669"/>
    <property type="project" value="InterPro"/>
</dbReference>
<sequence length="273" mass="31673">MNWEYHEIKPPEHLAEYIDCIWWENYAEIHPEKGKHLLVPDLSIELIFTPSVMVRYLPGTGEYKRKKTQLAGLRTTPQVCSVQESPVIGIRFKVSRFYRLSLIKMSETINNCLHPTICFGKSVSKLEREVFMAKSQEERIEKITSFFTDYLTFVTIDSDPVFEDIIRYIDELNGACVIGELPSLFSISASTIERKFRKNMGLTPKKYCSLLRFQKQFLSGQKSFRSYNSGSSFNYYDQAHFIKEVSKFSGLTPGQLASLKMGIQEAYFKKKWS</sequence>
<dbReference type="PROSITE" id="PS01124">
    <property type="entry name" value="HTH_ARAC_FAMILY_2"/>
    <property type="match status" value="1"/>
</dbReference>
<dbReference type="OrthoDB" id="635259at2"/>
<dbReference type="InterPro" id="IPR046532">
    <property type="entry name" value="DUF6597"/>
</dbReference>
<dbReference type="EMBL" id="LGTQ01000010">
    <property type="protein sequence ID" value="KPM47660.1"/>
    <property type="molecule type" value="Genomic_DNA"/>
</dbReference>
<dbReference type="STRING" id="1605367.AFM12_14395"/>
<dbReference type="RefSeq" id="WP_055149437.1">
    <property type="nucleotide sequence ID" value="NZ_JXSZ01000010.1"/>
</dbReference>
<reference evidence="2 3" key="1">
    <citation type="submission" date="2015-07" db="EMBL/GenBank/DDBJ databases">
        <title>The draft genome sequence of Leadbetterella sp. JN14-9.</title>
        <authorList>
            <person name="Liu Y."/>
            <person name="Du J."/>
            <person name="Shao Z."/>
        </authorList>
    </citation>
    <scope>NUCLEOTIDE SEQUENCE [LARGE SCALE GENOMIC DNA]</scope>
    <source>
        <strain evidence="2 3">JN14-9</strain>
    </source>
</reference>
<dbReference type="Pfam" id="PF20240">
    <property type="entry name" value="DUF6597"/>
    <property type="match status" value="1"/>
</dbReference>
<name>A0A0N8H9K9_9BACT</name>
<dbReference type="AlphaFoldDB" id="A0A0N8H9K9"/>
<evidence type="ECO:0000259" key="1">
    <source>
        <dbReference type="PROSITE" id="PS01124"/>
    </source>
</evidence>
<accession>A0A0N8H9K9</accession>